<evidence type="ECO:0000256" key="1">
    <source>
        <dbReference type="ARBA" id="ARBA00009227"/>
    </source>
</evidence>
<keyword evidence="2" id="KW-0479">Metal-binding</keyword>
<dbReference type="PROSITE" id="PS51409">
    <property type="entry name" value="ARGINASE_2"/>
    <property type="match status" value="1"/>
</dbReference>
<dbReference type="EC" id="3.5.3.11" evidence="5"/>
<keyword evidence="6" id="KW-1185">Reference proteome</keyword>
<comment type="caution">
    <text evidence="5">The sequence shown here is derived from an EMBL/GenBank/DDBJ whole genome shotgun (WGS) entry which is preliminary data.</text>
</comment>
<dbReference type="PANTHER" id="PTHR11358">
    <property type="entry name" value="ARGINASE/AGMATINASE"/>
    <property type="match status" value="1"/>
</dbReference>
<evidence type="ECO:0000256" key="3">
    <source>
        <dbReference type="ARBA" id="ARBA00022801"/>
    </source>
</evidence>
<evidence type="ECO:0000313" key="5">
    <source>
        <dbReference type="EMBL" id="MFC4608470.1"/>
    </source>
</evidence>
<dbReference type="Pfam" id="PF00491">
    <property type="entry name" value="Arginase"/>
    <property type="match status" value="1"/>
</dbReference>
<evidence type="ECO:0000313" key="6">
    <source>
        <dbReference type="Proteomes" id="UP001595993"/>
    </source>
</evidence>
<sequence>MTEPTQRIDSHVSPRYAQIPTFMRLPLDPAPRGKDVVVIGAPYDGGTSYRPGARFGPRAIRAESGLIHGVGIDRGPGTFDLIDCVDAGDIDLTPFNMHIAMETAQLHLTRLLEHNGAFLMLGGDHSLTLAGLRAVADKHGPVAVLHLDAHSDTNPAFYGGEYHHGTPFRHGIDEKLIDAEAMVQIGIRGHNPRPDSLDYARGQGVRVVTADEFADTGVRGIAELVRERVGQRPVYVSVDVDVLDPAFAPGTGTPAPGGLTSRELLGLLRCVGDLTPVGFDVMEVAPAYDHAGITSVVATEIGAELLHQYARAHAPVPTTNENNRETPR</sequence>
<evidence type="ECO:0000256" key="4">
    <source>
        <dbReference type="RuleBase" id="RU003684"/>
    </source>
</evidence>
<dbReference type="InterPro" id="IPR006035">
    <property type="entry name" value="Ureohydrolase"/>
</dbReference>
<reference evidence="6" key="1">
    <citation type="journal article" date="2019" name="Int. J. Syst. Evol. Microbiol.">
        <title>The Global Catalogue of Microorganisms (GCM) 10K type strain sequencing project: providing services to taxonomists for standard genome sequencing and annotation.</title>
        <authorList>
            <consortium name="The Broad Institute Genomics Platform"/>
            <consortium name="The Broad Institute Genome Sequencing Center for Infectious Disease"/>
            <person name="Wu L."/>
            <person name="Ma J."/>
        </authorList>
    </citation>
    <scope>NUCLEOTIDE SEQUENCE [LARGE SCALE GENOMIC DNA]</scope>
    <source>
        <strain evidence="6">CGMCC 4.7139</strain>
    </source>
</reference>
<proteinExistence type="inferred from homology"/>
<dbReference type="Proteomes" id="UP001595993">
    <property type="component" value="Unassembled WGS sequence"/>
</dbReference>
<protein>
    <submittedName>
        <fullName evidence="5">Agmatinase</fullName>
        <ecNumber evidence="5">3.5.3.11</ecNumber>
    </submittedName>
</protein>
<dbReference type="EMBL" id="JBHSFE010000010">
    <property type="protein sequence ID" value="MFC4608470.1"/>
    <property type="molecule type" value="Genomic_DNA"/>
</dbReference>
<organism evidence="5 6">
    <name type="scientific">Streptomyces maoxianensis</name>
    <dbReference type="NCBI Taxonomy" id="1459942"/>
    <lineage>
        <taxon>Bacteria</taxon>
        <taxon>Bacillati</taxon>
        <taxon>Actinomycetota</taxon>
        <taxon>Actinomycetes</taxon>
        <taxon>Kitasatosporales</taxon>
        <taxon>Streptomycetaceae</taxon>
        <taxon>Streptomyces</taxon>
    </lineage>
</organism>
<dbReference type="CDD" id="cd11592">
    <property type="entry name" value="Agmatinase_PAH"/>
    <property type="match status" value="1"/>
</dbReference>
<dbReference type="NCBIfam" id="TIGR01230">
    <property type="entry name" value="agmatinase"/>
    <property type="match status" value="1"/>
</dbReference>
<dbReference type="PROSITE" id="PS01053">
    <property type="entry name" value="ARGINASE_1"/>
    <property type="match status" value="1"/>
</dbReference>
<dbReference type="Gene3D" id="3.40.800.10">
    <property type="entry name" value="Ureohydrolase domain"/>
    <property type="match status" value="1"/>
</dbReference>
<dbReference type="PIRSF" id="PIRSF036979">
    <property type="entry name" value="Arginase"/>
    <property type="match status" value="1"/>
</dbReference>
<dbReference type="InterPro" id="IPR023696">
    <property type="entry name" value="Ureohydrolase_dom_sf"/>
</dbReference>
<comment type="similarity">
    <text evidence="1">Belongs to the arginase family. Agmatinase subfamily.</text>
</comment>
<keyword evidence="3 4" id="KW-0378">Hydrolase</keyword>
<dbReference type="PRINTS" id="PR00116">
    <property type="entry name" value="ARGINASE"/>
</dbReference>
<evidence type="ECO:0000256" key="2">
    <source>
        <dbReference type="ARBA" id="ARBA00022723"/>
    </source>
</evidence>
<dbReference type="RefSeq" id="WP_381193999.1">
    <property type="nucleotide sequence ID" value="NZ_JBHSFE010000010.1"/>
</dbReference>
<dbReference type="GO" id="GO:0008783">
    <property type="term" value="F:agmatinase activity"/>
    <property type="evidence" value="ECO:0007669"/>
    <property type="project" value="UniProtKB-EC"/>
</dbReference>
<dbReference type="PANTHER" id="PTHR11358:SF26">
    <property type="entry name" value="GUANIDINO ACID HYDROLASE, MITOCHONDRIAL"/>
    <property type="match status" value="1"/>
</dbReference>
<accession>A0ABV9G5W6</accession>
<dbReference type="InterPro" id="IPR005925">
    <property type="entry name" value="Agmatinase-rel"/>
</dbReference>
<gene>
    <name evidence="5" type="primary">speB</name>
    <name evidence="5" type="ORF">ACFO9E_11670</name>
</gene>
<name>A0ABV9G5W6_9ACTN</name>
<dbReference type="SUPFAM" id="SSF52768">
    <property type="entry name" value="Arginase/deacetylase"/>
    <property type="match status" value="1"/>
</dbReference>
<dbReference type="InterPro" id="IPR020855">
    <property type="entry name" value="Ureohydrolase_Mn_BS"/>
</dbReference>